<protein>
    <submittedName>
        <fullName evidence="1">Uncharacterized protein</fullName>
    </submittedName>
</protein>
<dbReference type="Proteomes" id="UP001589810">
    <property type="component" value="Unassembled WGS sequence"/>
</dbReference>
<gene>
    <name evidence="1" type="ORF">ACFFH7_02440</name>
</gene>
<keyword evidence="2" id="KW-1185">Reference proteome</keyword>
<dbReference type="RefSeq" id="WP_273939091.1">
    <property type="nucleotide sequence ID" value="NZ_CP097263.1"/>
</dbReference>
<name>A0ABV6MJL4_9PSEU</name>
<evidence type="ECO:0000313" key="1">
    <source>
        <dbReference type="EMBL" id="MFC0540317.1"/>
    </source>
</evidence>
<dbReference type="EMBL" id="JBHLUD010000001">
    <property type="protein sequence ID" value="MFC0540317.1"/>
    <property type="molecule type" value="Genomic_DNA"/>
</dbReference>
<proteinExistence type="predicted"/>
<organism evidence="1 2">
    <name type="scientific">Kutzneria chonburiensis</name>
    <dbReference type="NCBI Taxonomy" id="1483604"/>
    <lineage>
        <taxon>Bacteria</taxon>
        <taxon>Bacillati</taxon>
        <taxon>Actinomycetota</taxon>
        <taxon>Actinomycetes</taxon>
        <taxon>Pseudonocardiales</taxon>
        <taxon>Pseudonocardiaceae</taxon>
        <taxon>Kutzneria</taxon>
    </lineage>
</organism>
<evidence type="ECO:0000313" key="2">
    <source>
        <dbReference type="Proteomes" id="UP001589810"/>
    </source>
</evidence>
<accession>A0ABV6MJL4</accession>
<reference evidence="1 2" key="1">
    <citation type="submission" date="2024-09" db="EMBL/GenBank/DDBJ databases">
        <authorList>
            <person name="Sun Q."/>
            <person name="Mori K."/>
        </authorList>
    </citation>
    <scope>NUCLEOTIDE SEQUENCE [LARGE SCALE GENOMIC DNA]</scope>
    <source>
        <strain evidence="1 2">TBRC 1432</strain>
    </source>
</reference>
<comment type="caution">
    <text evidence="1">The sequence shown here is derived from an EMBL/GenBank/DDBJ whole genome shotgun (WGS) entry which is preliminary data.</text>
</comment>
<sequence>MSMNATQALSIGIIVDSTASGGPSHRAARHLTRQVMLAASGVSSPLNVNVVFQLPGDWIAPDFVGVRTGRFNASRSLLMIQAAVPPEAADNPDSALLTLLAMAVDSAEAYARRKKIAPDLPDLHALVDRLGSPAAPSN</sequence>